<evidence type="ECO:0000313" key="2">
    <source>
        <dbReference type="EMBL" id="GAP67541.1"/>
    </source>
</evidence>
<keyword evidence="3" id="KW-1185">Reference proteome</keyword>
<feature type="domain" description="PIN" evidence="1">
    <location>
        <begin position="17"/>
        <end position="131"/>
    </location>
</feature>
<dbReference type="Proteomes" id="UP000253740">
    <property type="component" value="Unassembled WGS sequence"/>
</dbReference>
<gene>
    <name evidence="2" type="ORF">MBSD_n2868</name>
</gene>
<sequence>MTLRIAHAMHAATTPVRVVLDTNVCLDLFVFRDPRVAALEAALRTGAIAAVTRADCRGEWQRVLRYPQFRLDDEGWASACAAFDALIPCAAAAPPADPDPALPRCRDPDDQKFLELAWETGARALITKDKALLALRRRLGRLGLFEVLPPEAWTAARAAA</sequence>
<evidence type="ECO:0000313" key="3">
    <source>
        <dbReference type="Proteomes" id="UP000253740"/>
    </source>
</evidence>
<dbReference type="NCBIfam" id="TIGR00305">
    <property type="entry name" value="putative toxin-antitoxin system toxin component, PIN family"/>
    <property type="match status" value="1"/>
</dbReference>
<organism evidence="2">
    <name type="scientific">Mizugakiibacter sediminis</name>
    <dbReference type="NCBI Taxonomy" id="1475481"/>
    <lineage>
        <taxon>Bacteria</taxon>
        <taxon>Pseudomonadati</taxon>
        <taxon>Pseudomonadota</taxon>
        <taxon>Gammaproteobacteria</taxon>
        <taxon>Lysobacterales</taxon>
        <taxon>Rhodanobacteraceae</taxon>
        <taxon>Mizugakiibacter</taxon>
    </lineage>
</organism>
<dbReference type="InterPro" id="IPR002716">
    <property type="entry name" value="PIN_dom"/>
</dbReference>
<proteinExistence type="predicted"/>
<dbReference type="InterPro" id="IPR002850">
    <property type="entry name" value="PIN_toxin-like"/>
</dbReference>
<dbReference type="PANTHER" id="PTHR34610:SF3">
    <property type="entry name" value="SSL7007 PROTEIN"/>
    <property type="match status" value="1"/>
</dbReference>
<dbReference type="AlphaFoldDB" id="A0A0K8QSC2"/>
<dbReference type="PANTHER" id="PTHR34610">
    <property type="entry name" value="SSL7007 PROTEIN"/>
    <property type="match status" value="1"/>
</dbReference>
<protein>
    <recommendedName>
        <fullName evidence="1">PIN domain-containing protein</fullName>
    </recommendedName>
</protein>
<dbReference type="Pfam" id="PF13470">
    <property type="entry name" value="PIN_3"/>
    <property type="match status" value="1"/>
</dbReference>
<dbReference type="InterPro" id="IPR029060">
    <property type="entry name" value="PIN-like_dom_sf"/>
</dbReference>
<dbReference type="SUPFAM" id="SSF88723">
    <property type="entry name" value="PIN domain-like"/>
    <property type="match status" value="1"/>
</dbReference>
<accession>A0A0K8QSC2</accession>
<evidence type="ECO:0000259" key="1">
    <source>
        <dbReference type="Pfam" id="PF13470"/>
    </source>
</evidence>
<dbReference type="EMBL" id="DF970277">
    <property type="protein sequence ID" value="GAP67541.1"/>
    <property type="molecule type" value="Genomic_DNA"/>
</dbReference>
<dbReference type="STRING" id="1475481.GCA_000953855_02921"/>
<name>A0A0K8QSC2_9GAMM</name>
<reference evidence="2" key="1">
    <citation type="submission" date="2015-08" db="EMBL/GenBank/DDBJ databases">
        <title>Complete DNA Sequence of Pseudomonas syringae pv. actinidiae, the Causal Agent of Kiwifruit Canker Disease.</title>
        <authorList>
            <person name="Rikkerink E.H.A."/>
            <person name="Fineran P.C."/>
        </authorList>
    </citation>
    <scope>NUCLEOTIDE SEQUENCE</scope>
    <source>
        <strain evidence="2">SkMP5</strain>
    </source>
</reference>